<feature type="region of interest" description="Disordered" evidence="1">
    <location>
        <begin position="217"/>
        <end position="252"/>
    </location>
</feature>
<sequence length="360" mass="38510">MSQNFSAGTAITLVGAGARGFILYRAFQQLRRRAADPDTKDPGTKLTRWLLWIPPVSVAIVVAIGVAAVWTLGIIGVLLIFACALVVAVAATVLAAYLWLVAEDHRRKTGYIICEADYDSAPRQIKSTMRRIYRSARTVRTGRAHQDGMFGELELERLVFVAAQQAVISSDVSAGIRDLKPDAGPADRELISDADAQIREIADHLVEVEARLKRTASTASRLSETVAEPERLRAAQKAADEAHAAAEDRRRRAHEKLQRATAEAKVKTPVDATDVEDRVAAVAAGYEEVARISEQTLEGGSSQGENSVEGNAAACADDGEKAARTAAFNAAKTSAGQATKLASAAGRAGARKLKKLLDDQ</sequence>
<dbReference type="EMBL" id="CP020809">
    <property type="protein sequence ID" value="ART68336.1"/>
    <property type="molecule type" value="Genomic_DNA"/>
</dbReference>
<dbReference type="RefSeq" id="WP_087074465.1">
    <property type="nucleotide sequence ID" value="NZ_CP020809.1"/>
</dbReference>
<dbReference type="AlphaFoldDB" id="A0A1Y0BZN2"/>
<gene>
    <name evidence="3" type="ORF">BTO20_06845</name>
</gene>
<feature type="transmembrane region" description="Helical" evidence="2">
    <location>
        <begin position="6"/>
        <end position="24"/>
    </location>
</feature>
<reference evidence="3 4" key="1">
    <citation type="submission" date="2017-04" db="EMBL/GenBank/DDBJ databases">
        <title>Whole Genome Sequence of 1,4-Dioxane Degrading Bacterium Mycobacterium dioxanotrophicus PH-06.</title>
        <authorList>
            <person name="He Y."/>
        </authorList>
    </citation>
    <scope>NUCLEOTIDE SEQUENCE [LARGE SCALE GENOMIC DNA]</scope>
    <source>
        <strain evidence="3 4">PH-06</strain>
    </source>
</reference>
<keyword evidence="2" id="KW-1133">Transmembrane helix</keyword>
<dbReference type="OrthoDB" id="4761274at2"/>
<keyword evidence="2" id="KW-0472">Membrane</keyword>
<evidence type="ECO:0000313" key="3">
    <source>
        <dbReference type="EMBL" id="ART68336.1"/>
    </source>
</evidence>
<evidence type="ECO:0000256" key="1">
    <source>
        <dbReference type="SAM" id="MobiDB-lite"/>
    </source>
</evidence>
<proteinExistence type="predicted"/>
<feature type="transmembrane region" description="Helical" evidence="2">
    <location>
        <begin position="49"/>
        <end position="72"/>
    </location>
</feature>
<keyword evidence="2" id="KW-0812">Transmembrane</keyword>
<protein>
    <submittedName>
        <fullName evidence="3">Uncharacterized protein</fullName>
    </submittedName>
</protein>
<feature type="compositionally biased region" description="Basic and acidic residues" evidence="1">
    <location>
        <begin position="228"/>
        <end position="252"/>
    </location>
</feature>
<dbReference type="KEGG" id="mdx:BTO20_06845"/>
<evidence type="ECO:0000313" key="4">
    <source>
        <dbReference type="Proteomes" id="UP000195331"/>
    </source>
</evidence>
<keyword evidence="4" id="KW-1185">Reference proteome</keyword>
<feature type="transmembrane region" description="Helical" evidence="2">
    <location>
        <begin position="78"/>
        <end position="100"/>
    </location>
</feature>
<accession>A0A1Y0BZN2</accession>
<organism evidence="3 4">
    <name type="scientific">Mycobacterium dioxanotrophicus</name>
    <dbReference type="NCBI Taxonomy" id="482462"/>
    <lineage>
        <taxon>Bacteria</taxon>
        <taxon>Bacillati</taxon>
        <taxon>Actinomycetota</taxon>
        <taxon>Actinomycetes</taxon>
        <taxon>Mycobacteriales</taxon>
        <taxon>Mycobacteriaceae</taxon>
        <taxon>Mycobacterium</taxon>
    </lineage>
</organism>
<evidence type="ECO:0000256" key="2">
    <source>
        <dbReference type="SAM" id="Phobius"/>
    </source>
</evidence>
<dbReference type="Proteomes" id="UP000195331">
    <property type="component" value="Chromosome"/>
</dbReference>
<name>A0A1Y0BZN2_9MYCO</name>